<dbReference type="EMBL" id="JACHIV010000001">
    <property type="protein sequence ID" value="MBB5069259.1"/>
    <property type="molecule type" value="Genomic_DNA"/>
</dbReference>
<accession>A0A840NIZ4</accession>
<dbReference type="GO" id="GO:0004300">
    <property type="term" value="F:enoyl-CoA hydratase activity"/>
    <property type="evidence" value="ECO:0007669"/>
    <property type="project" value="UniProtKB-EC"/>
</dbReference>
<dbReference type="PANTHER" id="PTHR11941:SF54">
    <property type="entry name" value="ENOYL-COA HYDRATASE, MITOCHONDRIAL"/>
    <property type="match status" value="1"/>
</dbReference>
<dbReference type="RefSeq" id="WP_221315785.1">
    <property type="nucleotide sequence ID" value="NZ_JACHIV010000001.1"/>
</dbReference>
<evidence type="ECO:0000256" key="5">
    <source>
        <dbReference type="ARBA" id="ARBA00023717"/>
    </source>
</evidence>
<organism evidence="6 7">
    <name type="scientific">Saccharopolyspora gloriosae</name>
    <dbReference type="NCBI Taxonomy" id="455344"/>
    <lineage>
        <taxon>Bacteria</taxon>
        <taxon>Bacillati</taxon>
        <taxon>Actinomycetota</taxon>
        <taxon>Actinomycetes</taxon>
        <taxon>Pseudonocardiales</taxon>
        <taxon>Pseudonocardiaceae</taxon>
        <taxon>Saccharopolyspora</taxon>
    </lineage>
</organism>
<sequence length="261" mass="28183">MAPESVRYEFDSGIAVLTLDDPPMNLVSLETTRALEAALDAVERDAARVVIVTGAGERAFCAGSDVTEFPAMMRPGEVVDKKLRRQNAAFNRLAELPVPTIAALGGLTYGGGLEIAVCCDLLIAERHVRLALPEIKLGIFPGSGGTFRVTRRVGQVRAKELMLFGEPIDADTALSWGLLNQVVERGEALRTAKEWATTLARRPRTSLRLCKALINATDDESDEEMLSRSLAASDQAFTSAECDEGVRAFLAKRTPDFTTSG</sequence>
<dbReference type="AlphaFoldDB" id="A0A840NIZ4"/>
<dbReference type="SUPFAM" id="SSF52096">
    <property type="entry name" value="ClpP/crotonase"/>
    <property type="match status" value="1"/>
</dbReference>
<gene>
    <name evidence="6" type="ORF">BJ969_002347</name>
</gene>
<dbReference type="Gene3D" id="1.10.12.10">
    <property type="entry name" value="Lyase 2-enoyl-coa Hydratase, Chain A, domain 2"/>
    <property type="match status" value="1"/>
</dbReference>
<dbReference type="GO" id="GO:0006635">
    <property type="term" value="P:fatty acid beta-oxidation"/>
    <property type="evidence" value="ECO:0007669"/>
    <property type="project" value="TreeGrafter"/>
</dbReference>
<dbReference type="Pfam" id="PF00378">
    <property type="entry name" value="ECH_1"/>
    <property type="match status" value="1"/>
</dbReference>
<keyword evidence="3" id="KW-0456">Lyase</keyword>
<dbReference type="InterPro" id="IPR001753">
    <property type="entry name" value="Enoyl-CoA_hydra/iso"/>
</dbReference>
<dbReference type="InterPro" id="IPR029045">
    <property type="entry name" value="ClpP/crotonase-like_dom_sf"/>
</dbReference>
<reference evidence="6 7" key="1">
    <citation type="submission" date="2020-08" db="EMBL/GenBank/DDBJ databases">
        <title>Sequencing the genomes of 1000 actinobacteria strains.</title>
        <authorList>
            <person name="Klenk H.-P."/>
        </authorList>
    </citation>
    <scope>NUCLEOTIDE SEQUENCE [LARGE SCALE GENOMIC DNA]</scope>
    <source>
        <strain evidence="6 7">DSM 45582</strain>
    </source>
</reference>
<evidence type="ECO:0000313" key="6">
    <source>
        <dbReference type="EMBL" id="MBB5069259.1"/>
    </source>
</evidence>
<dbReference type="InterPro" id="IPR014748">
    <property type="entry name" value="Enoyl-CoA_hydra_C"/>
</dbReference>
<evidence type="ECO:0000256" key="3">
    <source>
        <dbReference type="ARBA" id="ARBA00023239"/>
    </source>
</evidence>
<comment type="caution">
    <text evidence="6">The sequence shown here is derived from an EMBL/GenBank/DDBJ whole genome shotgun (WGS) entry which is preliminary data.</text>
</comment>
<dbReference type="FunFam" id="3.90.226.10:FF:000009">
    <property type="entry name" value="Carnitinyl-CoA dehydratase"/>
    <property type="match status" value="1"/>
</dbReference>
<dbReference type="Gene3D" id="3.90.226.10">
    <property type="entry name" value="2-enoyl-CoA Hydratase, Chain A, domain 1"/>
    <property type="match status" value="1"/>
</dbReference>
<dbReference type="Proteomes" id="UP000580474">
    <property type="component" value="Unassembled WGS sequence"/>
</dbReference>
<name>A0A840NIZ4_9PSEU</name>
<evidence type="ECO:0000256" key="2">
    <source>
        <dbReference type="ARBA" id="ARBA00012076"/>
    </source>
</evidence>
<dbReference type="EC" id="4.2.1.17" evidence="2"/>
<comment type="catalytic activity">
    <reaction evidence="4">
        <text>a (3S)-3-hydroxyacyl-CoA = a (2E)-enoyl-CoA + H2O</text>
        <dbReference type="Rhea" id="RHEA:16105"/>
        <dbReference type="ChEBI" id="CHEBI:15377"/>
        <dbReference type="ChEBI" id="CHEBI:57318"/>
        <dbReference type="ChEBI" id="CHEBI:58856"/>
        <dbReference type="EC" id="4.2.1.17"/>
    </reaction>
</comment>
<evidence type="ECO:0000313" key="7">
    <source>
        <dbReference type="Proteomes" id="UP000580474"/>
    </source>
</evidence>
<evidence type="ECO:0000256" key="1">
    <source>
        <dbReference type="ARBA" id="ARBA00005254"/>
    </source>
</evidence>
<dbReference type="CDD" id="cd06558">
    <property type="entry name" value="crotonase-like"/>
    <property type="match status" value="1"/>
</dbReference>
<dbReference type="PANTHER" id="PTHR11941">
    <property type="entry name" value="ENOYL-COA HYDRATASE-RELATED"/>
    <property type="match status" value="1"/>
</dbReference>
<comment type="catalytic activity">
    <reaction evidence="5">
        <text>a 4-saturated-(3S)-3-hydroxyacyl-CoA = a (3E)-enoyl-CoA + H2O</text>
        <dbReference type="Rhea" id="RHEA:20724"/>
        <dbReference type="ChEBI" id="CHEBI:15377"/>
        <dbReference type="ChEBI" id="CHEBI:58521"/>
        <dbReference type="ChEBI" id="CHEBI:137480"/>
        <dbReference type="EC" id="4.2.1.17"/>
    </reaction>
</comment>
<comment type="similarity">
    <text evidence="1">Belongs to the enoyl-CoA hydratase/isomerase family.</text>
</comment>
<keyword evidence="7" id="KW-1185">Reference proteome</keyword>
<evidence type="ECO:0000256" key="4">
    <source>
        <dbReference type="ARBA" id="ARBA00023709"/>
    </source>
</evidence>
<protein>
    <recommendedName>
        <fullName evidence="2">enoyl-CoA hydratase</fullName>
        <ecNumber evidence="2">4.2.1.17</ecNumber>
    </recommendedName>
</protein>
<proteinExistence type="inferred from homology"/>